<dbReference type="Gene3D" id="3.40.50.1220">
    <property type="entry name" value="TPP-binding domain"/>
    <property type="match status" value="1"/>
</dbReference>
<feature type="domain" description="Electron transfer flavoprotein alpha/beta-subunit N-terminal" evidence="3">
    <location>
        <begin position="5"/>
        <end position="203"/>
    </location>
</feature>
<gene>
    <name evidence="4" type="ORF">DW016_11040</name>
</gene>
<feature type="binding site" evidence="2">
    <location>
        <begin position="276"/>
        <end position="283"/>
    </location>
    <ligand>
        <name>FAD</name>
        <dbReference type="ChEBI" id="CHEBI:57692"/>
    </ligand>
</feature>
<dbReference type="InterPro" id="IPR029035">
    <property type="entry name" value="DHS-like_NAD/FAD-binding_dom"/>
</dbReference>
<dbReference type="SUPFAM" id="SSF52402">
    <property type="entry name" value="Adenine nucleotide alpha hydrolases-like"/>
    <property type="match status" value="1"/>
</dbReference>
<protein>
    <submittedName>
        <fullName evidence="4">Electron transfer flavoprotein subunit alpha/FixB family protein</fullName>
    </submittedName>
</protein>
<sequence>MANGICIFAENYNGKLEPASAELVSAARRIQETTKEEISALVVAESCDGIIEELKGIGVEKIYAIKTDHDLLLQDDAASQMIADMLKKIDPSSVLIPATPTGRSLFSRVAMKLNCGLTADCTELLVGAKEDGTYYIKQNKPSYGENVFVTIITREGYYPQMMTVRPGVYMVPEQTEGQAEVIYMDDIQAPVSQVEVVEILPQEESTDSILSSEIVVVGGRGALEDDNFTLVKEFADKIGAAIGGTRPMVDTGTIPFDHQIGQTGLTIRPKICISLGVSGAIQHTEGIKDTKLFVAVNTDENAAIFKVADYGIQADLREVLENYMKL</sequence>
<dbReference type="InterPro" id="IPR001308">
    <property type="entry name" value="ETF_a/FixB"/>
</dbReference>
<reference evidence="4 5" key="1">
    <citation type="submission" date="2018-08" db="EMBL/GenBank/DDBJ databases">
        <title>A genome reference for cultivated species of the human gut microbiota.</title>
        <authorList>
            <person name="Zou Y."/>
            <person name="Xue W."/>
            <person name="Luo G."/>
        </authorList>
    </citation>
    <scope>NUCLEOTIDE SEQUENCE [LARGE SCALE GENOMIC DNA]</scope>
    <source>
        <strain evidence="4 5">AF37-2AT</strain>
    </source>
</reference>
<name>A0A3E3K0V5_9FIRM</name>
<dbReference type="PANTHER" id="PTHR43153:SF1">
    <property type="entry name" value="ELECTRON TRANSFER FLAVOPROTEIN SUBUNIT ALPHA, MITOCHONDRIAL"/>
    <property type="match status" value="1"/>
</dbReference>
<comment type="cofactor">
    <cofactor evidence="2">
        <name>FAD</name>
        <dbReference type="ChEBI" id="CHEBI:57692"/>
    </cofactor>
    <text evidence="2">Binds 1 FAD per dimer.</text>
</comment>
<dbReference type="CDD" id="cd01715">
    <property type="entry name" value="ETF_alpha"/>
    <property type="match status" value="1"/>
</dbReference>
<dbReference type="GO" id="GO:0033539">
    <property type="term" value="P:fatty acid beta-oxidation using acyl-CoA dehydrogenase"/>
    <property type="evidence" value="ECO:0007669"/>
    <property type="project" value="TreeGrafter"/>
</dbReference>
<dbReference type="GO" id="GO:0009055">
    <property type="term" value="F:electron transfer activity"/>
    <property type="evidence" value="ECO:0007669"/>
    <property type="project" value="InterPro"/>
</dbReference>
<accession>A0A3E3K0V5</accession>
<dbReference type="InterPro" id="IPR014730">
    <property type="entry name" value="ETF_a/b_N"/>
</dbReference>
<dbReference type="GO" id="GO:0050660">
    <property type="term" value="F:flavin adenine dinucleotide binding"/>
    <property type="evidence" value="ECO:0007669"/>
    <property type="project" value="InterPro"/>
</dbReference>
<dbReference type="Gene3D" id="3.40.50.620">
    <property type="entry name" value="HUPs"/>
    <property type="match status" value="1"/>
</dbReference>
<dbReference type="InterPro" id="IPR033947">
    <property type="entry name" value="ETF_alpha_N"/>
</dbReference>
<dbReference type="RefSeq" id="WP_024733815.1">
    <property type="nucleotide sequence ID" value="NZ_BAABYU010000001.1"/>
</dbReference>
<evidence type="ECO:0000313" key="4">
    <source>
        <dbReference type="EMBL" id="RGE86027.1"/>
    </source>
</evidence>
<dbReference type="OrthoDB" id="9770286at2"/>
<keyword evidence="2" id="KW-0285">Flavoprotein</keyword>
<keyword evidence="2" id="KW-0274">FAD</keyword>
<proteinExistence type="inferred from homology"/>
<feature type="binding site" evidence="2">
    <location>
        <begin position="259"/>
        <end position="263"/>
    </location>
    <ligand>
        <name>FAD</name>
        <dbReference type="ChEBI" id="CHEBI:57692"/>
    </ligand>
</feature>
<dbReference type="SMART" id="SM00893">
    <property type="entry name" value="ETF"/>
    <property type="match status" value="1"/>
</dbReference>
<dbReference type="Proteomes" id="UP000261080">
    <property type="component" value="Unassembled WGS sequence"/>
</dbReference>
<dbReference type="PIRSF" id="PIRSF000089">
    <property type="entry name" value="Electra_flavoP_a"/>
    <property type="match status" value="1"/>
</dbReference>
<evidence type="ECO:0000259" key="3">
    <source>
        <dbReference type="SMART" id="SM00893"/>
    </source>
</evidence>
<organism evidence="4 5">
    <name type="scientific">Sellimonas intestinalis</name>
    <dbReference type="NCBI Taxonomy" id="1653434"/>
    <lineage>
        <taxon>Bacteria</taxon>
        <taxon>Bacillati</taxon>
        <taxon>Bacillota</taxon>
        <taxon>Clostridia</taxon>
        <taxon>Lachnospirales</taxon>
        <taxon>Lachnospiraceae</taxon>
        <taxon>Sellimonas</taxon>
    </lineage>
</organism>
<dbReference type="EMBL" id="QVLX01000006">
    <property type="protein sequence ID" value="RGE86027.1"/>
    <property type="molecule type" value="Genomic_DNA"/>
</dbReference>
<evidence type="ECO:0000256" key="1">
    <source>
        <dbReference type="ARBA" id="ARBA00005817"/>
    </source>
</evidence>
<dbReference type="Pfam" id="PF00766">
    <property type="entry name" value="ETF_alpha"/>
    <property type="match status" value="1"/>
</dbReference>
<comment type="caution">
    <text evidence="4">The sequence shown here is derived from an EMBL/GenBank/DDBJ whole genome shotgun (WGS) entry which is preliminary data.</text>
</comment>
<dbReference type="GeneID" id="97194207"/>
<dbReference type="Pfam" id="PF01012">
    <property type="entry name" value="ETF"/>
    <property type="match status" value="1"/>
</dbReference>
<evidence type="ECO:0000256" key="2">
    <source>
        <dbReference type="PIRSR" id="PIRSR000089-1"/>
    </source>
</evidence>
<feature type="binding site" evidence="2">
    <location>
        <position position="220"/>
    </location>
    <ligand>
        <name>FAD</name>
        <dbReference type="ChEBI" id="CHEBI:57692"/>
    </ligand>
</feature>
<dbReference type="AlphaFoldDB" id="A0A3E3K0V5"/>
<dbReference type="SUPFAM" id="SSF52467">
    <property type="entry name" value="DHS-like NAD/FAD-binding domain"/>
    <property type="match status" value="1"/>
</dbReference>
<feature type="binding site" evidence="2">
    <location>
        <position position="297"/>
    </location>
    <ligand>
        <name>FAD</name>
        <dbReference type="ChEBI" id="CHEBI:57692"/>
    </ligand>
</feature>
<dbReference type="InterPro" id="IPR014729">
    <property type="entry name" value="Rossmann-like_a/b/a_fold"/>
</dbReference>
<dbReference type="PANTHER" id="PTHR43153">
    <property type="entry name" value="ELECTRON TRANSFER FLAVOPROTEIN ALPHA"/>
    <property type="match status" value="1"/>
</dbReference>
<evidence type="ECO:0000313" key="5">
    <source>
        <dbReference type="Proteomes" id="UP000261080"/>
    </source>
</evidence>
<feature type="binding site" evidence="2">
    <location>
        <begin position="245"/>
        <end position="246"/>
    </location>
    <ligand>
        <name>FAD</name>
        <dbReference type="ChEBI" id="CHEBI:57692"/>
    </ligand>
</feature>
<comment type="similarity">
    <text evidence="1">Belongs to the ETF alpha-subunit/FixB family.</text>
</comment>
<keyword evidence="5" id="KW-1185">Reference proteome</keyword>
<dbReference type="InterPro" id="IPR014731">
    <property type="entry name" value="ETF_asu_C"/>
</dbReference>